<evidence type="ECO:0000313" key="5">
    <source>
        <dbReference type="Proteomes" id="UP000033054"/>
    </source>
</evidence>
<evidence type="ECO:0000256" key="3">
    <source>
        <dbReference type="RuleBase" id="RU000363"/>
    </source>
</evidence>
<dbReference type="OrthoDB" id="9786056at2"/>
<gene>
    <name evidence="4" type="ORF">SD10_26330</name>
</gene>
<dbReference type="Proteomes" id="UP000033054">
    <property type="component" value="Chromosome"/>
</dbReference>
<reference evidence="4 5" key="1">
    <citation type="journal article" date="2014" name="Curr. Microbiol.">
        <title>Spirosoma radiotolerans sp. nov., a gamma-radiation-resistant bacterium isolated from gamma ray-irradiated soil.</title>
        <authorList>
            <person name="Lee J.J."/>
            <person name="Srinivasan S."/>
            <person name="Lim S."/>
            <person name="Joe M."/>
            <person name="Im S."/>
            <person name="Bae S.I."/>
            <person name="Park K.R."/>
            <person name="Han J.H."/>
            <person name="Park S.H."/>
            <person name="Joo B.M."/>
            <person name="Park S.J."/>
            <person name="Kim M.K."/>
        </authorList>
    </citation>
    <scope>NUCLEOTIDE SEQUENCE [LARGE SCALE GENOMIC DNA]</scope>
    <source>
        <strain evidence="4 5">DG5A</strain>
    </source>
</reference>
<dbReference type="AlphaFoldDB" id="A0A0E3VAA2"/>
<dbReference type="CDD" id="cd05374">
    <property type="entry name" value="17beta-HSD-like_SDR_c"/>
    <property type="match status" value="1"/>
</dbReference>
<dbReference type="PATRIC" id="fig|1379870.5.peg.5688"/>
<dbReference type="GO" id="GO:0016491">
    <property type="term" value="F:oxidoreductase activity"/>
    <property type="evidence" value="ECO:0007669"/>
    <property type="project" value="UniProtKB-KW"/>
</dbReference>
<dbReference type="SUPFAM" id="SSF51735">
    <property type="entry name" value="NAD(P)-binding Rossmann-fold domains"/>
    <property type="match status" value="1"/>
</dbReference>
<proteinExistence type="inferred from homology"/>
<accession>A0A0E3VAA2</accession>
<name>A0A0E3VAA2_9BACT</name>
<evidence type="ECO:0000256" key="2">
    <source>
        <dbReference type="ARBA" id="ARBA00023002"/>
    </source>
</evidence>
<keyword evidence="5" id="KW-1185">Reference proteome</keyword>
<dbReference type="InterPro" id="IPR020904">
    <property type="entry name" value="Sc_DH/Rdtase_CS"/>
</dbReference>
<dbReference type="STRING" id="1379870.SD10_26330"/>
<dbReference type="InterPro" id="IPR036291">
    <property type="entry name" value="NAD(P)-bd_dom_sf"/>
</dbReference>
<dbReference type="KEGG" id="srd:SD10_26330"/>
<sequence length="272" mass="29421">MSKTILITGASRGFGQLWTKAFLQQGYQVAATARNLASLNKLKAQFGPQLLPIQLDVTDRGAASRAVEQTKTQFGRLDVLINNAGYGLFGSVEETSEQQARDLMETNFFGLLWLTQAALPIMREQGYGHIIQVSSVLGLITWPNVGLYNASKFAVEGLSETLASEVTDFGIHVSLVEPAPYATDYAGSSAVITQPLAAYAPLKARLQASYADLSVGQPEATTAAIIQLIESEQPPLRLLLGKLAYPLVKQGYDSRFAEWDAWEQVATAAHGD</sequence>
<protein>
    <submittedName>
        <fullName evidence="4">Short-chain dehydrogenase</fullName>
    </submittedName>
</protein>
<dbReference type="RefSeq" id="WP_046578151.1">
    <property type="nucleotide sequence ID" value="NZ_CP010429.1"/>
</dbReference>
<dbReference type="InterPro" id="IPR051911">
    <property type="entry name" value="SDR_oxidoreductase"/>
</dbReference>
<comment type="similarity">
    <text evidence="1 3">Belongs to the short-chain dehydrogenases/reductases (SDR) family.</text>
</comment>
<keyword evidence="2" id="KW-0560">Oxidoreductase</keyword>
<dbReference type="PROSITE" id="PS00061">
    <property type="entry name" value="ADH_SHORT"/>
    <property type="match status" value="1"/>
</dbReference>
<dbReference type="Pfam" id="PF00106">
    <property type="entry name" value="adh_short"/>
    <property type="match status" value="1"/>
</dbReference>
<dbReference type="PRINTS" id="PR00081">
    <property type="entry name" value="GDHRDH"/>
</dbReference>
<dbReference type="PANTHER" id="PTHR43976">
    <property type="entry name" value="SHORT CHAIN DEHYDROGENASE"/>
    <property type="match status" value="1"/>
</dbReference>
<organism evidence="4 5">
    <name type="scientific">Spirosoma radiotolerans</name>
    <dbReference type="NCBI Taxonomy" id="1379870"/>
    <lineage>
        <taxon>Bacteria</taxon>
        <taxon>Pseudomonadati</taxon>
        <taxon>Bacteroidota</taxon>
        <taxon>Cytophagia</taxon>
        <taxon>Cytophagales</taxon>
        <taxon>Cytophagaceae</taxon>
        <taxon>Spirosoma</taxon>
    </lineage>
</organism>
<evidence type="ECO:0000313" key="4">
    <source>
        <dbReference type="EMBL" id="AKD57896.1"/>
    </source>
</evidence>
<dbReference type="NCBIfam" id="NF006114">
    <property type="entry name" value="PRK08263.1"/>
    <property type="match status" value="1"/>
</dbReference>
<dbReference type="EMBL" id="CP010429">
    <property type="protein sequence ID" value="AKD57896.1"/>
    <property type="molecule type" value="Genomic_DNA"/>
</dbReference>
<dbReference type="InterPro" id="IPR002347">
    <property type="entry name" value="SDR_fam"/>
</dbReference>
<dbReference type="PRINTS" id="PR00080">
    <property type="entry name" value="SDRFAMILY"/>
</dbReference>
<dbReference type="PANTHER" id="PTHR43976:SF16">
    <property type="entry name" value="SHORT-CHAIN DEHYDROGENASE_REDUCTASE FAMILY PROTEIN"/>
    <property type="match status" value="1"/>
</dbReference>
<dbReference type="HOGENOM" id="CLU_010194_2_9_10"/>
<evidence type="ECO:0000256" key="1">
    <source>
        <dbReference type="ARBA" id="ARBA00006484"/>
    </source>
</evidence>
<dbReference type="Gene3D" id="3.40.50.720">
    <property type="entry name" value="NAD(P)-binding Rossmann-like Domain"/>
    <property type="match status" value="1"/>
</dbReference>